<keyword evidence="11" id="KW-1185">Reference proteome</keyword>
<dbReference type="InterPro" id="IPR009357">
    <property type="entry name" value="Riboflavin_transptr"/>
</dbReference>
<keyword evidence="8 9" id="KW-0472">Membrane</keyword>
<dbReference type="Proteomes" id="UP001283361">
    <property type="component" value="Unassembled WGS sequence"/>
</dbReference>
<comment type="function">
    <text evidence="9">Plasma membrane transporter mediating the uptake by cells of the water soluble vitamin B2/riboflavin that plays a key role in biochemical oxidation-reduction reactions of the carbohydrate, lipid, and amino acid metabolism.</text>
</comment>
<dbReference type="PANTHER" id="PTHR12929:SF10">
    <property type="entry name" value="RIBOFLAVIN TRANSPORTER"/>
    <property type="match status" value="1"/>
</dbReference>
<evidence type="ECO:0000256" key="9">
    <source>
        <dbReference type="RuleBase" id="RU368035"/>
    </source>
</evidence>
<dbReference type="AlphaFoldDB" id="A0AAE0Z7F5"/>
<dbReference type="EMBL" id="JAWDGP010004467">
    <property type="protein sequence ID" value="KAK3764148.1"/>
    <property type="molecule type" value="Genomic_DNA"/>
</dbReference>
<keyword evidence="6 9" id="KW-0812">Transmembrane</keyword>
<evidence type="ECO:0000256" key="7">
    <source>
        <dbReference type="ARBA" id="ARBA00022989"/>
    </source>
</evidence>
<proteinExistence type="inferred from homology"/>
<evidence type="ECO:0000256" key="5">
    <source>
        <dbReference type="ARBA" id="ARBA00022475"/>
    </source>
</evidence>
<comment type="catalytic activity">
    <reaction evidence="1 9">
        <text>riboflavin(in) = riboflavin(out)</text>
        <dbReference type="Rhea" id="RHEA:35015"/>
        <dbReference type="ChEBI" id="CHEBI:57986"/>
    </reaction>
</comment>
<reference evidence="10" key="1">
    <citation type="journal article" date="2023" name="G3 (Bethesda)">
        <title>A reference genome for the long-term kleptoplast-retaining sea slug Elysia crispata morphotype clarki.</title>
        <authorList>
            <person name="Eastman K.E."/>
            <person name="Pendleton A.L."/>
            <person name="Shaikh M.A."/>
            <person name="Suttiyut T."/>
            <person name="Ogas R."/>
            <person name="Tomko P."/>
            <person name="Gavelis G."/>
            <person name="Widhalm J.R."/>
            <person name="Wisecaver J.H."/>
        </authorList>
    </citation>
    <scope>NUCLEOTIDE SEQUENCE</scope>
    <source>
        <strain evidence="10">ECLA1</strain>
    </source>
</reference>
<dbReference type="PANTHER" id="PTHR12929">
    <property type="entry name" value="SOLUTE CARRIER FAMILY 52"/>
    <property type="match status" value="1"/>
</dbReference>
<evidence type="ECO:0000256" key="8">
    <source>
        <dbReference type="ARBA" id="ARBA00023136"/>
    </source>
</evidence>
<evidence type="ECO:0000256" key="2">
    <source>
        <dbReference type="ARBA" id="ARBA00004651"/>
    </source>
</evidence>
<evidence type="ECO:0000256" key="6">
    <source>
        <dbReference type="ARBA" id="ARBA00022692"/>
    </source>
</evidence>
<accession>A0AAE0Z7F5</accession>
<comment type="similarity">
    <text evidence="3 9">Belongs to the riboflavin transporter family.</text>
</comment>
<evidence type="ECO:0000313" key="10">
    <source>
        <dbReference type="EMBL" id="KAK3764148.1"/>
    </source>
</evidence>
<comment type="subcellular location">
    <subcellularLocation>
        <location evidence="2 9">Cell membrane</location>
        <topology evidence="2 9">Multi-pass membrane protein</topology>
    </subcellularLocation>
</comment>
<keyword evidence="7 9" id="KW-1133">Transmembrane helix</keyword>
<dbReference type="GO" id="GO:0032217">
    <property type="term" value="F:riboflavin transmembrane transporter activity"/>
    <property type="evidence" value="ECO:0007669"/>
    <property type="project" value="UniProtKB-UniRule"/>
</dbReference>
<name>A0AAE0Z7F5_9GAST</name>
<keyword evidence="5 9" id="KW-1003">Cell membrane</keyword>
<evidence type="ECO:0000256" key="3">
    <source>
        <dbReference type="ARBA" id="ARBA00006366"/>
    </source>
</evidence>
<sequence>MVMVYTKVSIAAVMRSQGRLSLIWTGASTQMGSFLGAALAYLMVNHLKFFRDAPWCEEDQGEITSVLV</sequence>
<dbReference type="GO" id="GO:0005886">
    <property type="term" value="C:plasma membrane"/>
    <property type="evidence" value="ECO:0007669"/>
    <property type="project" value="UniProtKB-SubCell"/>
</dbReference>
<dbReference type="Pfam" id="PF06237">
    <property type="entry name" value="SLC52_ribofla_tr"/>
    <property type="match status" value="1"/>
</dbReference>
<comment type="caution">
    <text evidence="9">Lacks conserved residue(s) required for the propagation of feature annotation.</text>
</comment>
<feature type="transmembrane region" description="Helical" evidence="9">
    <location>
        <begin position="21"/>
        <end position="44"/>
    </location>
</feature>
<protein>
    <recommendedName>
        <fullName evidence="9">Riboflavin transporter</fullName>
    </recommendedName>
</protein>
<gene>
    <name evidence="10" type="ORF">RRG08_055944</name>
</gene>
<evidence type="ECO:0000256" key="1">
    <source>
        <dbReference type="ARBA" id="ARBA00000215"/>
    </source>
</evidence>
<evidence type="ECO:0000313" key="11">
    <source>
        <dbReference type="Proteomes" id="UP001283361"/>
    </source>
</evidence>
<organism evidence="10 11">
    <name type="scientific">Elysia crispata</name>
    <name type="common">lettuce slug</name>
    <dbReference type="NCBI Taxonomy" id="231223"/>
    <lineage>
        <taxon>Eukaryota</taxon>
        <taxon>Metazoa</taxon>
        <taxon>Spiralia</taxon>
        <taxon>Lophotrochozoa</taxon>
        <taxon>Mollusca</taxon>
        <taxon>Gastropoda</taxon>
        <taxon>Heterobranchia</taxon>
        <taxon>Euthyneura</taxon>
        <taxon>Panpulmonata</taxon>
        <taxon>Sacoglossa</taxon>
        <taxon>Placobranchoidea</taxon>
        <taxon>Plakobranchidae</taxon>
        <taxon>Elysia</taxon>
    </lineage>
</organism>
<keyword evidence="4 9" id="KW-0813">Transport</keyword>
<comment type="caution">
    <text evidence="10">The sequence shown here is derived from an EMBL/GenBank/DDBJ whole genome shotgun (WGS) entry which is preliminary data.</text>
</comment>
<evidence type="ECO:0000256" key="4">
    <source>
        <dbReference type="ARBA" id="ARBA00022448"/>
    </source>
</evidence>